<protein>
    <recommendedName>
        <fullName evidence="4">Agouti signaling protein</fullName>
    </recommendedName>
</protein>
<feature type="non-terminal residue" evidence="2">
    <location>
        <position position="1"/>
    </location>
</feature>
<comment type="caution">
    <text evidence="2">The sequence shown here is derived from an EMBL/GenBank/DDBJ whole genome shotgun (WGS) entry which is preliminary data.</text>
</comment>
<feature type="compositionally biased region" description="Basic residues" evidence="1">
    <location>
        <begin position="16"/>
        <end position="27"/>
    </location>
</feature>
<feature type="region of interest" description="Disordered" evidence="1">
    <location>
        <begin position="131"/>
        <end position="169"/>
    </location>
</feature>
<feature type="non-terminal residue" evidence="2">
    <location>
        <position position="169"/>
    </location>
</feature>
<organism evidence="2 3">
    <name type="scientific">Goodea atripinnis</name>
    <dbReference type="NCBI Taxonomy" id="208336"/>
    <lineage>
        <taxon>Eukaryota</taxon>
        <taxon>Metazoa</taxon>
        <taxon>Chordata</taxon>
        <taxon>Craniata</taxon>
        <taxon>Vertebrata</taxon>
        <taxon>Euteleostomi</taxon>
        <taxon>Actinopterygii</taxon>
        <taxon>Neopterygii</taxon>
        <taxon>Teleostei</taxon>
        <taxon>Neoteleostei</taxon>
        <taxon>Acanthomorphata</taxon>
        <taxon>Ovalentaria</taxon>
        <taxon>Atherinomorphae</taxon>
        <taxon>Cyprinodontiformes</taxon>
        <taxon>Goodeidae</taxon>
        <taxon>Goodea</taxon>
    </lineage>
</organism>
<evidence type="ECO:0008006" key="4">
    <source>
        <dbReference type="Google" id="ProtNLM"/>
    </source>
</evidence>
<keyword evidence="3" id="KW-1185">Reference proteome</keyword>
<dbReference type="Proteomes" id="UP001476798">
    <property type="component" value="Unassembled WGS sequence"/>
</dbReference>
<feature type="region of interest" description="Disordered" evidence="1">
    <location>
        <begin position="1"/>
        <end position="28"/>
    </location>
</feature>
<sequence length="169" mass="19334">DSSLFQPRSSGLMNRPRPRSASRKRTLLRSSQRCSPKRSCQTSWKSLCLCSIWFLFLLQFYVPSLHRNTKDREAPLHQPLHPLHHLSPQQTNHISNCFMKIRRERVSSILSDKLEEPVFVLDLVPVSPPVLCSQSSQKQKRQRSPSPTASTSSPPPVSPTDQPHLQLLH</sequence>
<evidence type="ECO:0000256" key="1">
    <source>
        <dbReference type="SAM" id="MobiDB-lite"/>
    </source>
</evidence>
<gene>
    <name evidence="2" type="ORF">GOODEAATRI_033956</name>
</gene>
<evidence type="ECO:0000313" key="2">
    <source>
        <dbReference type="EMBL" id="MEQ2183562.1"/>
    </source>
</evidence>
<feature type="compositionally biased region" description="Polar residues" evidence="1">
    <location>
        <begin position="1"/>
        <end position="12"/>
    </location>
</feature>
<accession>A0ABV0PJP0</accession>
<reference evidence="2 3" key="1">
    <citation type="submission" date="2021-06" db="EMBL/GenBank/DDBJ databases">
        <authorList>
            <person name="Palmer J.M."/>
        </authorList>
    </citation>
    <scope>NUCLEOTIDE SEQUENCE [LARGE SCALE GENOMIC DNA]</scope>
    <source>
        <strain evidence="2 3">GA_2019</strain>
        <tissue evidence="2">Muscle</tissue>
    </source>
</reference>
<evidence type="ECO:0000313" key="3">
    <source>
        <dbReference type="Proteomes" id="UP001476798"/>
    </source>
</evidence>
<proteinExistence type="predicted"/>
<name>A0ABV0PJP0_9TELE</name>
<dbReference type="EMBL" id="JAHRIO010077690">
    <property type="protein sequence ID" value="MEQ2183562.1"/>
    <property type="molecule type" value="Genomic_DNA"/>
</dbReference>